<dbReference type="InterPro" id="IPR014284">
    <property type="entry name" value="RNA_pol_sigma-70_dom"/>
</dbReference>
<gene>
    <name evidence="2" type="ORF">ACFQDH_08275</name>
</gene>
<dbReference type="InterPro" id="IPR007627">
    <property type="entry name" value="RNA_pol_sigma70_r2"/>
</dbReference>
<dbReference type="Proteomes" id="UP001596298">
    <property type="component" value="Unassembled WGS sequence"/>
</dbReference>
<dbReference type="InterPro" id="IPR013325">
    <property type="entry name" value="RNA_pol_sigma_r2"/>
</dbReference>
<dbReference type="SUPFAM" id="SSF88659">
    <property type="entry name" value="Sigma3 and sigma4 domains of RNA polymerase sigma factors"/>
    <property type="match status" value="1"/>
</dbReference>
<proteinExistence type="predicted"/>
<dbReference type="InterPro" id="IPR052704">
    <property type="entry name" value="ECF_Sigma-70_Domain"/>
</dbReference>
<feature type="domain" description="RNA polymerase sigma-70 region 2" evidence="1">
    <location>
        <begin position="37"/>
        <end position="95"/>
    </location>
</feature>
<dbReference type="InterPro" id="IPR036388">
    <property type="entry name" value="WH-like_DNA-bd_sf"/>
</dbReference>
<dbReference type="Pfam" id="PF04542">
    <property type="entry name" value="Sigma70_r2"/>
    <property type="match status" value="1"/>
</dbReference>
<comment type="caution">
    <text evidence="2">The sequence shown here is derived from an EMBL/GenBank/DDBJ whole genome shotgun (WGS) entry which is preliminary data.</text>
</comment>
<dbReference type="RefSeq" id="WP_382400236.1">
    <property type="nucleotide sequence ID" value="NZ_JBHSWH010000001.1"/>
</dbReference>
<dbReference type="NCBIfam" id="TIGR02937">
    <property type="entry name" value="sigma70-ECF"/>
    <property type="match status" value="1"/>
</dbReference>
<protein>
    <submittedName>
        <fullName evidence="2">Sigma-70 family RNA polymerase sigma factor</fullName>
    </submittedName>
</protein>
<dbReference type="Gene3D" id="1.10.1740.10">
    <property type="match status" value="1"/>
</dbReference>
<dbReference type="Gene3D" id="1.10.10.10">
    <property type="entry name" value="Winged helix-like DNA-binding domain superfamily/Winged helix DNA-binding domain"/>
    <property type="match status" value="1"/>
</dbReference>
<reference evidence="3" key="1">
    <citation type="journal article" date="2019" name="Int. J. Syst. Evol. Microbiol.">
        <title>The Global Catalogue of Microorganisms (GCM) 10K type strain sequencing project: providing services to taxonomists for standard genome sequencing and annotation.</title>
        <authorList>
            <consortium name="The Broad Institute Genomics Platform"/>
            <consortium name="The Broad Institute Genome Sequencing Center for Infectious Disease"/>
            <person name="Wu L."/>
            <person name="Ma J."/>
        </authorList>
    </citation>
    <scope>NUCLEOTIDE SEQUENCE [LARGE SCALE GENOMIC DNA]</scope>
    <source>
        <strain evidence="3">CCUG 58127</strain>
    </source>
</reference>
<evidence type="ECO:0000313" key="2">
    <source>
        <dbReference type="EMBL" id="MFC6705261.1"/>
    </source>
</evidence>
<accession>A0ABW2AEJ9</accession>
<dbReference type="InterPro" id="IPR013324">
    <property type="entry name" value="RNA_pol_sigma_r3/r4-like"/>
</dbReference>
<dbReference type="InterPro" id="IPR032710">
    <property type="entry name" value="NTF2-like_dom_sf"/>
</dbReference>
<organism evidence="2 3">
    <name type="scientific">Flexivirga alba</name>
    <dbReference type="NCBI Taxonomy" id="702742"/>
    <lineage>
        <taxon>Bacteria</taxon>
        <taxon>Bacillati</taxon>
        <taxon>Actinomycetota</taxon>
        <taxon>Actinomycetes</taxon>
        <taxon>Micrococcales</taxon>
        <taxon>Dermacoccaceae</taxon>
        <taxon>Flexivirga</taxon>
    </lineage>
</organism>
<keyword evidence="3" id="KW-1185">Reference proteome</keyword>
<dbReference type="PANTHER" id="PTHR30173:SF36">
    <property type="entry name" value="ECF RNA POLYMERASE SIGMA FACTOR SIGJ"/>
    <property type="match status" value="1"/>
</dbReference>
<dbReference type="PANTHER" id="PTHR30173">
    <property type="entry name" value="SIGMA 19 FACTOR"/>
    <property type="match status" value="1"/>
</dbReference>
<dbReference type="EMBL" id="JBHSWH010000001">
    <property type="protein sequence ID" value="MFC6705261.1"/>
    <property type="molecule type" value="Genomic_DNA"/>
</dbReference>
<dbReference type="SUPFAM" id="SSF54427">
    <property type="entry name" value="NTF2-like"/>
    <property type="match status" value="1"/>
</dbReference>
<sequence length="301" mass="33150">MEPCRHTDPNAATEAVTPADCGARTTDRAAAWAAARGRMLAHAYRMLGSWQDAEDVAQEAWLRMAAADEVRSPDAFLTTTVTRLAIDRLRQRQRRQEDYIGPWIAEPVASDLLPEDAAIDRDLLSLAAIQLLERLSPPERATYVLRTGFAYSFRDIGVVIDHTETACRQLYRRATARLGADARFDADPSTHTRLLDALLQAARHGALRELETLLAHDAVLWADGGGKVSSALKPINGPAKIARFLVGITRETDVIRVVDINGQPALEIHPDGLTRLVSLRVKDGRIEELLLTGNPDKLRAT</sequence>
<evidence type="ECO:0000313" key="3">
    <source>
        <dbReference type="Proteomes" id="UP001596298"/>
    </source>
</evidence>
<dbReference type="SUPFAM" id="SSF88946">
    <property type="entry name" value="Sigma2 domain of RNA polymerase sigma factors"/>
    <property type="match status" value="1"/>
</dbReference>
<evidence type="ECO:0000259" key="1">
    <source>
        <dbReference type="Pfam" id="PF04542"/>
    </source>
</evidence>
<name>A0ABW2AEJ9_9MICO</name>